<dbReference type="AlphaFoldDB" id="A0A6P8IBI5"/>
<evidence type="ECO:0000256" key="7">
    <source>
        <dbReference type="ARBA" id="ARBA00023040"/>
    </source>
</evidence>
<keyword evidence="2" id="KW-1003">Cell membrane</keyword>
<dbReference type="InterPro" id="IPR032675">
    <property type="entry name" value="LRR_dom_sf"/>
</dbReference>
<feature type="signal peptide" evidence="13">
    <location>
        <begin position="1"/>
        <end position="23"/>
    </location>
</feature>
<evidence type="ECO:0000313" key="15">
    <source>
        <dbReference type="Proteomes" id="UP000515163"/>
    </source>
</evidence>
<dbReference type="KEGG" id="aten:116298498"/>
<evidence type="ECO:0000256" key="13">
    <source>
        <dbReference type="SAM" id="SignalP"/>
    </source>
</evidence>
<feature type="region of interest" description="Disordered" evidence="11">
    <location>
        <begin position="126"/>
        <end position="146"/>
    </location>
</feature>
<dbReference type="PANTHER" id="PTHR24372:SF77">
    <property type="entry name" value="G-PROTEIN COUPLED RECEPTORS FAMILY 1 PROFILE DOMAIN-CONTAINING PROTEIN"/>
    <property type="match status" value="1"/>
</dbReference>
<dbReference type="Pfam" id="PF00001">
    <property type="entry name" value="7tm_1"/>
    <property type="match status" value="1"/>
</dbReference>
<evidence type="ECO:0000256" key="9">
    <source>
        <dbReference type="ARBA" id="ARBA00023170"/>
    </source>
</evidence>
<dbReference type="GO" id="GO:0008528">
    <property type="term" value="F:G protein-coupled peptide receptor activity"/>
    <property type="evidence" value="ECO:0007669"/>
    <property type="project" value="TreeGrafter"/>
</dbReference>
<evidence type="ECO:0000256" key="12">
    <source>
        <dbReference type="SAM" id="Phobius"/>
    </source>
</evidence>
<gene>
    <name evidence="16" type="primary">LOC116298498</name>
</gene>
<feature type="transmembrane region" description="Helical" evidence="12">
    <location>
        <begin position="589"/>
        <end position="610"/>
    </location>
</feature>
<feature type="transmembrane region" description="Helical" evidence="12">
    <location>
        <begin position="630"/>
        <end position="649"/>
    </location>
</feature>
<dbReference type="Pfam" id="PF13855">
    <property type="entry name" value="LRR_8"/>
    <property type="match status" value="1"/>
</dbReference>
<evidence type="ECO:0000256" key="8">
    <source>
        <dbReference type="ARBA" id="ARBA00023136"/>
    </source>
</evidence>
<feature type="transmembrane region" description="Helical" evidence="12">
    <location>
        <begin position="375"/>
        <end position="398"/>
    </location>
</feature>
<dbReference type="InterPro" id="IPR017452">
    <property type="entry name" value="GPCR_Rhodpsn_7TM"/>
</dbReference>
<dbReference type="Gene3D" id="3.80.10.10">
    <property type="entry name" value="Ribonuclease Inhibitor"/>
    <property type="match status" value="1"/>
</dbReference>
<keyword evidence="10" id="KW-0807">Transducer</keyword>
<feature type="compositionally biased region" description="Polar residues" evidence="11">
    <location>
        <begin position="128"/>
        <end position="146"/>
    </location>
</feature>
<dbReference type="Gene3D" id="1.20.1070.10">
    <property type="entry name" value="Rhodopsin 7-helix transmembrane proteins"/>
    <property type="match status" value="1"/>
</dbReference>
<dbReference type="SMART" id="SM00369">
    <property type="entry name" value="LRR_TYP"/>
    <property type="match status" value="3"/>
</dbReference>
<dbReference type="InParanoid" id="A0A6P8IBI5"/>
<dbReference type="InterPro" id="IPR001611">
    <property type="entry name" value="Leu-rich_rpt"/>
</dbReference>
<evidence type="ECO:0000256" key="6">
    <source>
        <dbReference type="ARBA" id="ARBA00022989"/>
    </source>
</evidence>
<dbReference type="FunCoup" id="A0A6P8IBI5">
    <property type="interactions" value="314"/>
</dbReference>
<keyword evidence="5" id="KW-0677">Repeat</keyword>
<reference evidence="16" key="1">
    <citation type="submission" date="2025-08" db="UniProtKB">
        <authorList>
            <consortium name="RefSeq"/>
        </authorList>
    </citation>
    <scope>IDENTIFICATION</scope>
    <source>
        <tissue evidence="16">Tentacle</tissue>
    </source>
</reference>
<keyword evidence="4 12" id="KW-0812">Transmembrane</keyword>
<dbReference type="PRINTS" id="PR00237">
    <property type="entry name" value="GPCRRHODOPSN"/>
</dbReference>
<dbReference type="GO" id="GO:0007189">
    <property type="term" value="P:adenylate cyclase-activating G protein-coupled receptor signaling pathway"/>
    <property type="evidence" value="ECO:0007669"/>
    <property type="project" value="TreeGrafter"/>
</dbReference>
<accession>A0A6P8IBI5</accession>
<dbReference type="InterPro" id="IPR003591">
    <property type="entry name" value="Leu-rich_rpt_typical-subtyp"/>
</dbReference>
<protein>
    <submittedName>
        <fullName evidence="16">Follicle-stimulating hormone receptor-like</fullName>
    </submittedName>
</protein>
<dbReference type="SUPFAM" id="SSF81321">
    <property type="entry name" value="Family A G protein-coupled receptor-like"/>
    <property type="match status" value="1"/>
</dbReference>
<dbReference type="PANTHER" id="PTHR24372">
    <property type="entry name" value="GLYCOPROTEIN HORMONE RECEPTOR"/>
    <property type="match status" value="1"/>
</dbReference>
<keyword evidence="6 12" id="KW-1133">Transmembrane helix</keyword>
<evidence type="ECO:0000259" key="14">
    <source>
        <dbReference type="PROSITE" id="PS50262"/>
    </source>
</evidence>
<dbReference type="GeneID" id="116298498"/>
<dbReference type="GO" id="GO:0009755">
    <property type="term" value="P:hormone-mediated signaling pathway"/>
    <property type="evidence" value="ECO:0007669"/>
    <property type="project" value="TreeGrafter"/>
</dbReference>
<proteinExistence type="predicted"/>
<evidence type="ECO:0000256" key="1">
    <source>
        <dbReference type="ARBA" id="ARBA00004651"/>
    </source>
</evidence>
<organism evidence="15 16">
    <name type="scientific">Actinia tenebrosa</name>
    <name type="common">Australian red waratah sea anemone</name>
    <dbReference type="NCBI Taxonomy" id="6105"/>
    <lineage>
        <taxon>Eukaryota</taxon>
        <taxon>Metazoa</taxon>
        <taxon>Cnidaria</taxon>
        <taxon>Anthozoa</taxon>
        <taxon>Hexacorallia</taxon>
        <taxon>Actiniaria</taxon>
        <taxon>Actiniidae</taxon>
        <taxon>Actinia</taxon>
    </lineage>
</organism>
<feature type="transmembrane region" description="Helical" evidence="12">
    <location>
        <begin position="410"/>
        <end position="430"/>
    </location>
</feature>
<evidence type="ECO:0000313" key="16">
    <source>
        <dbReference type="RefSeq" id="XP_031562857.1"/>
    </source>
</evidence>
<feature type="transmembrane region" description="Helical" evidence="12">
    <location>
        <begin position="548"/>
        <end position="568"/>
    </location>
</feature>
<keyword evidence="13" id="KW-0732">Signal</keyword>
<feature type="transmembrane region" description="Helical" evidence="12">
    <location>
        <begin position="454"/>
        <end position="475"/>
    </location>
</feature>
<name>A0A6P8IBI5_ACTTE</name>
<feature type="domain" description="G-protein coupled receptors family 1 profile" evidence="14">
    <location>
        <begin position="390"/>
        <end position="647"/>
    </location>
</feature>
<keyword evidence="15" id="KW-1185">Reference proteome</keyword>
<dbReference type="InterPro" id="IPR000276">
    <property type="entry name" value="GPCR_Rhodpsn"/>
</dbReference>
<evidence type="ECO:0000256" key="5">
    <source>
        <dbReference type="ARBA" id="ARBA00022737"/>
    </source>
</evidence>
<keyword evidence="7" id="KW-0297">G-protein coupled receptor</keyword>
<sequence length="754" mass="86480">MIMPPQMMTIFLSVYVSVVFSQASVMTQILPSQKATETTNSLTTKATTNISMSVKPTSVFVSPSFVRSLHIQSSRSTPFLLNLSNMKHTSFKTMFLKTASMRTTPTSFPAESMKFQISSFPDPPSSFNNGEKISDPQTSPSRVNSSDLIRDCPKGCFCKHCEEGEVEEDMIELKCRTNNLKKLLKKFDIPKQRICSLNLAQNDITELWKNVFRGFDKLRILILDDNKLQVLRKQIFFGLPSLQYLSIRHNDLRTWKGNLDLPRIKVLNLEGNKNFSFSTSLLKNTTLALIFGLSFSNSCKSCNMSRENASWSLIHPENGCNYIPQQYYPMAEELLSTFILFKGKCEMDKECKISLTDTKPLRNVYRNKCWEVIRMLRPVVLLLGILAIVFNTVVVMVIVATKPLRSSTTLLLISHMAFCDILIGAYAVAIGDGHSVVTESSYEFRQWRHNLCPYFRSIFVFGQVMEVATSLLVTTERYFAIVFCMNPSIRVNKKKSAIFLLLFWILASIFSYLLHVYDGSTITDNFMCIIVRNVKNYENTDMFYSQGMMLMLVAIYLVTMLQYCHIYIYVRRSTINAGVRRETKLASRICLMVFTSFVFFAFPNISMFVLTVGSAKFPLTPVQDTVLSKWLPPMFLVFNTCLNPILFAYRNEKFVRSVKNSIKNLRRVRLTSFHVGSRVTGQSRNQAVADENSRVHSNSMIILSVFEGSPRHTPQRPRRDKTSGKDFDVKQAGLLFKKKRQRLQNKRLFKFIQY</sequence>
<evidence type="ECO:0000256" key="11">
    <source>
        <dbReference type="SAM" id="MobiDB-lite"/>
    </source>
</evidence>
<evidence type="ECO:0000256" key="4">
    <source>
        <dbReference type="ARBA" id="ARBA00022692"/>
    </source>
</evidence>
<dbReference type="Proteomes" id="UP000515163">
    <property type="component" value="Unplaced"/>
</dbReference>
<evidence type="ECO:0000256" key="2">
    <source>
        <dbReference type="ARBA" id="ARBA00022475"/>
    </source>
</evidence>
<feature type="transmembrane region" description="Helical" evidence="12">
    <location>
        <begin position="496"/>
        <end position="517"/>
    </location>
</feature>
<keyword evidence="8 12" id="KW-0472">Membrane</keyword>
<evidence type="ECO:0000256" key="10">
    <source>
        <dbReference type="ARBA" id="ARBA00023224"/>
    </source>
</evidence>
<comment type="subcellular location">
    <subcellularLocation>
        <location evidence="1">Cell membrane</location>
        <topology evidence="1">Multi-pass membrane protein</topology>
    </subcellularLocation>
</comment>
<dbReference type="RefSeq" id="XP_031562857.1">
    <property type="nucleotide sequence ID" value="XM_031706997.1"/>
</dbReference>
<feature type="chain" id="PRO_5027998040" evidence="13">
    <location>
        <begin position="24"/>
        <end position="754"/>
    </location>
</feature>
<keyword evidence="3" id="KW-0433">Leucine-rich repeat</keyword>
<evidence type="ECO:0000256" key="3">
    <source>
        <dbReference type="ARBA" id="ARBA00022614"/>
    </source>
</evidence>
<dbReference type="SUPFAM" id="SSF52058">
    <property type="entry name" value="L domain-like"/>
    <property type="match status" value="1"/>
</dbReference>
<dbReference type="PROSITE" id="PS50262">
    <property type="entry name" value="G_PROTEIN_RECEP_F1_2"/>
    <property type="match status" value="1"/>
</dbReference>
<keyword evidence="9" id="KW-0675">Receptor</keyword>
<dbReference type="OrthoDB" id="27267at2759"/>
<dbReference type="GO" id="GO:0005886">
    <property type="term" value="C:plasma membrane"/>
    <property type="evidence" value="ECO:0007669"/>
    <property type="project" value="UniProtKB-SubCell"/>
</dbReference>